<dbReference type="EMBL" id="CAEZVD010000116">
    <property type="protein sequence ID" value="CAB4626380.1"/>
    <property type="molecule type" value="Genomic_DNA"/>
</dbReference>
<dbReference type="Pfam" id="PF08410">
    <property type="entry name" value="DUF1737"/>
    <property type="match status" value="1"/>
</dbReference>
<reference evidence="2" key="1">
    <citation type="submission" date="2020-05" db="EMBL/GenBank/DDBJ databases">
        <authorList>
            <person name="Chiriac C."/>
            <person name="Salcher M."/>
            <person name="Ghai R."/>
            <person name="Kavagutti S V."/>
        </authorList>
    </citation>
    <scope>NUCLEOTIDE SEQUENCE</scope>
</reference>
<evidence type="ECO:0000259" key="1">
    <source>
        <dbReference type="Pfam" id="PF08410"/>
    </source>
</evidence>
<dbReference type="AlphaFoldDB" id="A0A6J6IPB2"/>
<sequence length="70" mass="7778">MTTKEPAKKPKNYILLTGKDDAAFCQRVSDKMDAGYELYGSPSISISLFRVRVSQALVLKKKSAAKRAKK</sequence>
<organism evidence="2">
    <name type="scientific">freshwater metagenome</name>
    <dbReference type="NCBI Taxonomy" id="449393"/>
    <lineage>
        <taxon>unclassified sequences</taxon>
        <taxon>metagenomes</taxon>
        <taxon>ecological metagenomes</taxon>
    </lineage>
</organism>
<name>A0A6J6IPB2_9ZZZZ</name>
<accession>A0A6J6IPB2</accession>
<protein>
    <submittedName>
        <fullName evidence="2">Unannotated protein</fullName>
    </submittedName>
</protein>
<gene>
    <name evidence="2" type="ORF">UFOPK1909_00907</name>
</gene>
<feature type="domain" description="DUF1737" evidence="1">
    <location>
        <begin position="11"/>
        <end position="58"/>
    </location>
</feature>
<evidence type="ECO:0000313" key="2">
    <source>
        <dbReference type="EMBL" id="CAB4626380.1"/>
    </source>
</evidence>
<proteinExistence type="predicted"/>
<dbReference type="InterPro" id="IPR013619">
    <property type="entry name" value="DUF1737"/>
</dbReference>